<reference evidence="3" key="1">
    <citation type="journal article" date="2019" name="Int. J. Syst. Evol. Microbiol.">
        <title>The Global Catalogue of Microorganisms (GCM) 10K type strain sequencing project: providing services to taxonomists for standard genome sequencing and annotation.</title>
        <authorList>
            <consortium name="The Broad Institute Genomics Platform"/>
            <consortium name="The Broad Institute Genome Sequencing Center for Infectious Disease"/>
            <person name="Wu L."/>
            <person name="Ma J."/>
        </authorList>
    </citation>
    <scope>NUCLEOTIDE SEQUENCE [LARGE SCALE GENOMIC DNA]</scope>
    <source>
        <strain evidence="3">KCTC 52127</strain>
    </source>
</reference>
<comment type="caution">
    <text evidence="2">The sequence shown here is derived from an EMBL/GenBank/DDBJ whole genome shotgun (WGS) entry which is preliminary data.</text>
</comment>
<dbReference type="EMBL" id="JBHULH010000012">
    <property type="protein sequence ID" value="MFD2568794.1"/>
    <property type="molecule type" value="Genomic_DNA"/>
</dbReference>
<keyword evidence="1" id="KW-1133">Transmembrane helix</keyword>
<keyword evidence="1" id="KW-0472">Membrane</keyword>
<sequence>MEELIKRARIILNILILSGLILGWSAYKKPANVYKNAQKIYEITSDLRNLKSLENTNLFVQNAKNQINNGLKPFENTTIGQILAIERDEPKMLFNFESNKIIKPSQDFAEALRDHNFYLAKIEDSTLLKKGVSARPQIFIQEDRLELLNQINIIKSHWESTKLKTNAPLSKVNEDIKTYIELPILNERVNTDLAIILISYFIIGPLLMFLSIAKAMSKVSTKMTEGISWVFFHPGKLGFILGTIQLLIPLTSILFTIILARMKLIYILPIGIIAFILSFLCIREVLNARKKFYIKIE</sequence>
<keyword evidence="1" id="KW-0812">Transmembrane</keyword>
<feature type="transmembrane region" description="Helical" evidence="1">
    <location>
        <begin position="264"/>
        <end position="282"/>
    </location>
</feature>
<proteinExistence type="predicted"/>
<name>A0ABW5LW18_9FLAO</name>
<feature type="transmembrane region" description="Helical" evidence="1">
    <location>
        <begin position="237"/>
        <end position="258"/>
    </location>
</feature>
<keyword evidence="3" id="KW-1185">Reference proteome</keyword>
<gene>
    <name evidence="2" type="ORF">ACFSRZ_15570</name>
</gene>
<organism evidence="2 3">
    <name type="scientific">Pseudotenacibaculum haliotis</name>
    <dbReference type="NCBI Taxonomy" id="1862138"/>
    <lineage>
        <taxon>Bacteria</taxon>
        <taxon>Pseudomonadati</taxon>
        <taxon>Bacteroidota</taxon>
        <taxon>Flavobacteriia</taxon>
        <taxon>Flavobacteriales</taxon>
        <taxon>Flavobacteriaceae</taxon>
        <taxon>Pseudotenacibaculum</taxon>
    </lineage>
</organism>
<feature type="transmembrane region" description="Helical" evidence="1">
    <location>
        <begin position="10"/>
        <end position="27"/>
    </location>
</feature>
<protein>
    <submittedName>
        <fullName evidence="2">Uncharacterized protein</fullName>
    </submittedName>
</protein>
<accession>A0ABW5LW18</accession>
<dbReference type="RefSeq" id="WP_379667500.1">
    <property type="nucleotide sequence ID" value="NZ_JBHULH010000012.1"/>
</dbReference>
<evidence type="ECO:0000313" key="3">
    <source>
        <dbReference type="Proteomes" id="UP001597508"/>
    </source>
</evidence>
<evidence type="ECO:0000313" key="2">
    <source>
        <dbReference type="EMBL" id="MFD2568794.1"/>
    </source>
</evidence>
<feature type="transmembrane region" description="Helical" evidence="1">
    <location>
        <begin position="193"/>
        <end position="216"/>
    </location>
</feature>
<dbReference type="Proteomes" id="UP001597508">
    <property type="component" value="Unassembled WGS sequence"/>
</dbReference>
<evidence type="ECO:0000256" key="1">
    <source>
        <dbReference type="SAM" id="Phobius"/>
    </source>
</evidence>